<evidence type="ECO:0000313" key="7">
    <source>
        <dbReference type="EMBL" id="OQE19090.1"/>
    </source>
</evidence>
<evidence type="ECO:0000256" key="3">
    <source>
        <dbReference type="ARBA" id="ARBA00022723"/>
    </source>
</evidence>
<keyword evidence="3" id="KW-0479">Metal-binding</keyword>
<keyword evidence="5" id="KW-0560">Oxidoreductase</keyword>
<evidence type="ECO:0000256" key="5">
    <source>
        <dbReference type="ARBA" id="ARBA00023002"/>
    </source>
</evidence>
<dbReference type="SUPFAM" id="SSF51197">
    <property type="entry name" value="Clavaminate synthase-like"/>
    <property type="match status" value="1"/>
</dbReference>
<keyword evidence="8" id="KW-1185">Reference proteome</keyword>
<accession>A0A1V6SZE3</accession>
<keyword evidence="6" id="KW-0408">Iron</keyword>
<dbReference type="GO" id="GO:0051213">
    <property type="term" value="F:dioxygenase activity"/>
    <property type="evidence" value="ECO:0007669"/>
    <property type="project" value="UniProtKB-KW"/>
</dbReference>
<dbReference type="InterPro" id="IPR008775">
    <property type="entry name" value="Phytyl_CoA_dOase-like"/>
</dbReference>
<evidence type="ECO:0000313" key="8">
    <source>
        <dbReference type="Proteomes" id="UP000191285"/>
    </source>
</evidence>
<evidence type="ECO:0000256" key="2">
    <source>
        <dbReference type="ARBA" id="ARBA00005830"/>
    </source>
</evidence>
<evidence type="ECO:0000256" key="1">
    <source>
        <dbReference type="ARBA" id="ARBA00001962"/>
    </source>
</evidence>
<keyword evidence="4" id="KW-0223">Dioxygenase</keyword>
<sequence length="297" mass="32520">MKASDLPRLPASANPDEILKIYREYGLVIIEGLLSPSEVASMNQDLDTALENHAPGKAGLAWEESLGKNTKRLPLAQNSRAYREGMLENDLIHNLTESILCDDPMEGYHISCAQVIEIGPGQAAQGLHRDQFLWPYWNMIPASGPEACINFFCALTPFTEANGATRVAPKTHLDDDLGSLNPPCLLPVEIKPGDGFLFSGRLIHGGGENKTNEHRRGVTMLITRKGLMPEEAHCLSIPREIAETMSYRGQAMYGFRSNWPIKNGPLGTFWSDNNDEIGRSLGLKSRTMGSVPAGAAH</sequence>
<comment type="similarity">
    <text evidence="2">Belongs to the PhyH family.</text>
</comment>
<evidence type="ECO:0008006" key="9">
    <source>
        <dbReference type="Google" id="ProtNLM"/>
    </source>
</evidence>
<organism evidence="7 8">
    <name type="scientific">Penicillium steckii</name>
    <dbReference type="NCBI Taxonomy" id="303698"/>
    <lineage>
        <taxon>Eukaryota</taxon>
        <taxon>Fungi</taxon>
        <taxon>Dikarya</taxon>
        <taxon>Ascomycota</taxon>
        <taxon>Pezizomycotina</taxon>
        <taxon>Eurotiomycetes</taxon>
        <taxon>Eurotiomycetidae</taxon>
        <taxon>Eurotiales</taxon>
        <taxon>Aspergillaceae</taxon>
        <taxon>Penicillium</taxon>
    </lineage>
</organism>
<comment type="caution">
    <text evidence="7">The sequence shown here is derived from an EMBL/GenBank/DDBJ whole genome shotgun (WGS) entry which is preliminary data.</text>
</comment>
<reference evidence="8" key="1">
    <citation type="journal article" date="2017" name="Nat. Microbiol.">
        <title>Global analysis of biosynthetic gene clusters reveals vast potential of secondary metabolite production in Penicillium species.</title>
        <authorList>
            <person name="Nielsen J.C."/>
            <person name="Grijseels S."/>
            <person name="Prigent S."/>
            <person name="Ji B."/>
            <person name="Dainat J."/>
            <person name="Nielsen K.F."/>
            <person name="Frisvad J.C."/>
            <person name="Workman M."/>
            <person name="Nielsen J."/>
        </authorList>
    </citation>
    <scope>NUCLEOTIDE SEQUENCE [LARGE SCALE GENOMIC DNA]</scope>
    <source>
        <strain evidence="8">IBT 24891</strain>
    </source>
</reference>
<comment type="cofactor">
    <cofactor evidence="1">
        <name>Fe cation</name>
        <dbReference type="ChEBI" id="CHEBI:24875"/>
    </cofactor>
</comment>
<dbReference type="Gene3D" id="2.60.120.620">
    <property type="entry name" value="q2cbj1_9rhob like domain"/>
    <property type="match status" value="1"/>
</dbReference>
<evidence type="ECO:0000256" key="4">
    <source>
        <dbReference type="ARBA" id="ARBA00022964"/>
    </source>
</evidence>
<gene>
    <name evidence="7" type="ORF">PENSTE_c016G09299</name>
</gene>
<proteinExistence type="inferred from homology"/>
<dbReference type="AlphaFoldDB" id="A0A1V6SZE3"/>
<dbReference type="Pfam" id="PF05721">
    <property type="entry name" value="PhyH"/>
    <property type="match status" value="1"/>
</dbReference>
<dbReference type="PANTHER" id="PTHR20883:SF19">
    <property type="entry name" value="MULTIFUNCTIONAL DIOXYGENASE AUSE"/>
    <property type="match status" value="1"/>
</dbReference>
<protein>
    <recommendedName>
        <fullName evidence="9">Fe2OG dioxygenase domain-containing protein</fullName>
    </recommendedName>
</protein>
<dbReference type="PANTHER" id="PTHR20883">
    <property type="entry name" value="PHYTANOYL-COA DIOXYGENASE DOMAIN CONTAINING 1"/>
    <property type="match status" value="1"/>
</dbReference>
<evidence type="ECO:0000256" key="6">
    <source>
        <dbReference type="ARBA" id="ARBA00023004"/>
    </source>
</evidence>
<dbReference type="EMBL" id="MLKD01000016">
    <property type="protein sequence ID" value="OQE19090.1"/>
    <property type="molecule type" value="Genomic_DNA"/>
</dbReference>
<dbReference type="OrthoDB" id="445007at2759"/>
<dbReference type="Proteomes" id="UP000191285">
    <property type="component" value="Unassembled WGS sequence"/>
</dbReference>
<dbReference type="GO" id="GO:0046872">
    <property type="term" value="F:metal ion binding"/>
    <property type="evidence" value="ECO:0007669"/>
    <property type="project" value="UniProtKB-KW"/>
</dbReference>
<name>A0A1V6SZE3_9EURO</name>
<dbReference type="STRING" id="303698.A0A1V6SZE3"/>